<evidence type="ECO:0000313" key="8">
    <source>
        <dbReference type="EMBL" id="TLD79141.1"/>
    </source>
</evidence>
<dbReference type="Gene3D" id="3.40.640.10">
    <property type="entry name" value="Type I PLP-dependent aspartate aminotransferase-like (Major domain)"/>
    <property type="match status" value="1"/>
</dbReference>
<dbReference type="RefSeq" id="WP_034327302.1">
    <property type="nucleotide sequence ID" value="NZ_CAJTQN010000002.1"/>
</dbReference>
<dbReference type="AlphaFoldDB" id="A0A099UG80"/>
<dbReference type="InterPro" id="IPR015421">
    <property type="entry name" value="PyrdxlP-dep_Trfase_major"/>
</dbReference>
<dbReference type="SUPFAM" id="SSF53383">
    <property type="entry name" value="PLP-dependent transferases"/>
    <property type="match status" value="1"/>
</dbReference>
<dbReference type="GO" id="GO:0003962">
    <property type="term" value="F:cystathionine gamma-synthase activity"/>
    <property type="evidence" value="ECO:0007669"/>
    <property type="project" value="UniProtKB-EC"/>
</dbReference>
<dbReference type="Proteomes" id="UP000029925">
    <property type="component" value="Unassembled WGS sequence"/>
</dbReference>
<evidence type="ECO:0000256" key="4">
    <source>
        <dbReference type="ARBA" id="ARBA00022898"/>
    </source>
</evidence>
<comment type="cofactor">
    <cofactor evidence="1 6">
        <name>pyridoxal 5'-phosphate</name>
        <dbReference type="ChEBI" id="CHEBI:597326"/>
    </cofactor>
</comment>
<sequence length="430" mass="46773">MANLKHNNFSQDTLALHAGYTYDTQRTMSVPIYQNTAYSFESLAQAAARFGLKELGNIYTRLTNPTTDVLGARLAAVEGGVFGVPTSSGSAAIFYAIANCAENGDNIVYSNKIYGGTQTLFVHTLKRFGIEARVFDIDDINGTLEKVIDSKTKAIFFESISNPQISIADTESITAIAKKHKIISICDNTVATAFLHKPFDYGVDISVYSLSKYVNGQGNALGGAIIERAGLNALIKDNPRYPAFNTPDPSYHGLVYASLPLPIFSIRLITEWLRNIGATLSPQSAWLLLQGLETLELRIKKHSQSALQVAQFLESHPKISSVSYPSLSSNPYKSLLDKYYANSQSSGLISFEAQSFEEAQKICNSTEIFAMVVNIGDSKSLIIHPASTTHSQLSETELESAGITPCTVRLSIGLECAQDLIADLKKAIES</sequence>
<evidence type="ECO:0000256" key="6">
    <source>
        <dbReference type="RuleBase" id="RU362118"/>
    </source>
</evidence>
<dbReference type="PANTHER" id="PTHR43797:SF2">
    <property type="entry name" value="HOMOCYSTEINE_CYSTEINE SYNTHASE"/>
    <property type="match status" value="1"/>
</dbReference>
<evidence type="ECO:0000313" key="10">
    <source>
        <dbReference type="Proteomes" id="UP000064525"/>
    </source>
</evidence>
<dbReference type="CDD" id="cd00614">
    <property type="entry name" value="CGS_like"/>
    <property type="match status" value="1"/>
</dbReference>
<dbReference type="EC" id="2.5.1.49" evidence="7"/>
<dbReference type="InterPro" id="IPR006235">
    <property type="entry name" value="OAc-hSer/O-AcSer_sulfhydrylase"/>
</dbReference>
<protein>
    <submittedName>
        <fullName evidence="8">Aminotransferase class I/II-fold pyridoxal phosphate-dependent enzyme</fullName>
    </submittedName>
    <submittedName>
        <fullName evidence="7">O-acetylhomoserine sulfhydrylase / O-succinylhomoserine sulfhydrylase</fullName>
        <ecNumber evidence="7">2.5.1.48</ecNumber>
        <ecNumber evidence="7">2.5.1.49</ecNumber>
    </submittedName>
</protein>
<dbReference type="GO" id="GO:0005737">
    <property type="term" value="C:cytoplasm"/>
    <property type="evidence" value="ECO:0007669"/>
    <property type="project" value="TreeGrafter"/>
</dbReference>
<evidence type="ECO:0000256" key="3">
    <source>
        <dbReference type="ARBA" id="ARBA00022679"/>
    </source>
</evidence>
<dbReference type="NCBIfam" id="TIGR01326">
    <property type="entry name" value="OAH_OAS_sulfhy"/>
    <property type="match status" value="1"/>
</dbReference>
<dbReference type="EMBL" id="LN907858">
    <property type="protein sequence ID" value="CUU40470.1"/>
    <property type="molecule type" value="Genomic_DNA"/>
</dbReference>
<organism evidence="7 10">
    <name type="scientific">Helicobacter typhlonius</name>
    <dbReference type="NCBI Taxonomy" id="76936"/>
    <lineage>
        <taxon>Bacteria</taxon>
        <taxon>Pseudomonadati</taxon>
        <taxon>Campylobacterota</taxon>
        <taxon>Epsilonproteobacteria</taxon>
        <taxon>Campylobacterales</taxon>
        <taxon>Helicobacteraceae</taxon>
        <taxon>Helicobacter</taxon>
    </lineage>
</organism>
<dbReference type="GO" id="GO:0019346">
    <property type="term" value="P:transsulfuration"/>
    <property type="evidence" value="ECO:0007669"/>
    <property type="project" value="InterPro"/>
</dbReference>
<dbReference type="InterPro" id="IPR015424">
    <property type="entry name" value="PyrdxlP-dep_Trfase"/>
</dbReference>
<feature type="modified residue" description="N6-(pyridoxal phosphate)lysine" evidence="5">
    <location>
        <position position="212"/>
    </location>
</feature>
<dbReference type="FunFam" id="3.40.640.10:FF:000046">
    <property type="entry name" value="Cystathionine gamma-lyase"/>
    <property type="match status" value="1"/>
</dbReference>
<reference evidence="8 9" key="1">
    <citation type="journal article" date="2014" name="Genome Announc.">
        <title>Draft genome sequences of eight enterohepatic helicobacter species isolated from both laboratory and wild rodents.</title>
        <authorList>
            <person name="Sheh A."/>
            <person name="Shen Z."/>
            <person name="Fox J.G."/>
        </authorList>
    </citation>
    <scope>NUCLEOTIDE SEQUENCE [LARGE SCALE GENOMIC DNA]</scope>
    <source>
        <strain evidence="8 9">MIT 98-6810</strain>
    </source>
</reference>
<dbReference type="Proteomes" id="UP000064525">
    <property type="component" value="Chromosome I"/>
</dbReference>
<dbReference type="GO" id="GO:0071269">
    <property type="term" value="P:L-homocysteine biosynthetic process"/>
    <property type="evidence" value="ECO:0007669"/>
    <property type="project" value="TreeGrafter"/>
</dbReference>
<dbReference type="GO" id="GO:0003961">
    <property type="term" value="F:O-acetylhomoserine aminocarboxypropyltransferase activity"/>
    <property type="evidence" value="ECO:0007669"/>
    <property type="project" value="UniProtKB-EC"/>
</dbReference>
<evidence type="ECO:0000256" key="5">
    <source>
        <dbReference type="PIRSR" id="PIRSR001434-2"/>
    </source>
</evidence>
<dbReference type="InterPro" id="IPR000277">
    <property type="entry name" value="Cys/Met-Metab_PyrdxlP-dep_enz"/>
</dbReference>
<keyword evidence="9" id="KW-1185">Reference proteome</keyword>
<accession>A0A099UG80</accession>
<evidence type="ECO:0000313" key="9">
    <source>
        <dbReference type="Proteomes" id="UP000029925"/>
    </source>
</evidence>
<dbReference type="EMBL" id="JRPF02000002">
    <property type="protein sequence ID" value="TLD79141.1"/>
    <property type="molecule type" value="Genomic_DNA"/>
</dbReference>
<dbReference type="GO" id="GO:0006535">
    <property type="term" value="P:cysteine biosynthetic process from serine"/>
    <property type="evidence" value="ECO:0007669"/>
    <property type="project" value="TreeGrafter"/>
</dbReference>
<reference evidence="7" key="2">
    <citation type="submission" date="2015-11" db="EMBL/GenBank/DDBJ databases">
        <authorList>
            <person name="Zhang Y."/>
            <person name="Guo Z."/>
        </authorList>
    </citation>
    <scope>NUCLEOTIDE SEQUENCE</scope>
    <source>
        <strain evidence="7">1</strain>
    </source>
</reference>
<dbReference type="GO" id="GO:0030170">
    <property type="term" value="F:pyridoxal phosphate binding"/>
    <property type="evidence" value="ECO:0007669"/>
    <property type="project" value="InterPro"/>
</dbReference>
<proteinExistence type="inferred from homology"/>
<dbReference type="EC" id="2.5.1.48" evidence="7"/>
<evidence type="ECO:0000256" key="1">
    <source>
        <dbReference type="ARBA" id="ARBA00001933"/>
    </source>
</evidence>
<name>A0A099UG80_9HELI</name>
<dbReference type="GO" id="GO:0008483">
    <property type="term" value="F:transaminase activity"/>
    <property type="evidence" value="ECO:0007669"/>
    <property type="project" value="UniProtKB-KW"/>
</dbReference>
<dbReference type="PIRSF" id="PIRSF001434">
    <property type="entry name" value="CGS"/>
    <property type="match status" value="1"/>
</dbReference>
<evidence type="ECO:0000256" key="2">
    <source>
        <dbReference type="ARBA" id="ARBA00009077"/>
    </source>
</evidence>
<reference evidence="10" key="3">
    <citation type="submission" date="2015-11" db="EMBL/GenBank/DDBJ databases">
        <authorList>
            <person name="Anvar S.Y."/>
        </authorList>
    </citation>
    <scope>NUCLEOTIDE SEQUENCE [LARGE SCALE GENOMIC DNA]</scope>
</reference>
<dbReference type="Pfam" id="PF01053">
    <property type="entry name" value="Cys_Met_Meta_PP"/>
    <property type="match status" value="1"/>
</dbReference>
<dbReference type="OrthoDB" id="9805807at2"/>
<dbReference type="PATRIC" id="fig|76936.10.peg.1549"/>
<keyword evidence="8" id="KW-0032">Aminotransferase</keyword>
<keyword evidence="3 7" id="KW-0808">Transferase</keyword>
<dbReference type="KEGG" id="hty:BN2458_PEG1587"/>
<keyword evidence="4 5" id="KW-0663">Pyridoxal phosphate</keyword>
<dbReference type="Gene3D" id="3.90.1150.10">
    <property type="entry name" value="Aspartate Aminotransferase, domain 1"/>
    <property type="match status" value="1"/>
</dbReference>
<comment type="similarity">
    <text evidence="2 6">Belongs to the trans-sulfuration enzymes family.</text>
</comment>
<dbReference type="STRING" id="76936.BN2458_PEG1587"/>
<evidence type="ECO:0000313" key="7">
    <source>
        <dbReference type="EMBL" id="CUU40470.1"/>
    </source>
</evidence>
<dbReference type="GO" id="GO:0004124">
    <property type="term" value="F:cysteine synthase activity"/>
    <property type="evidence" value="ECO:0007669"/>
    <property type="project" value="TreeGrafter"/>
</dbReference>
<dbReference type="InterPro" id="IPR015422">
    <property type="entry name" value="PyrdxlP-dep_Trfase_small"/>
</dbReference>
<gene>
    <name evidence="7" type="ORF">BN2458_PEG1587</name>
    <name evidence="8" type="ORF">LS75_002245</name>
</gene>
<dbReference type="GeneID" id="78151751"/>
<dbReference type="PANTHER" id="PTHR43797">
    <property type="entry name" value="HOMOCYSTEINE/CYSTEINE SYNTHASE"/>
    <property type="match status" value="1"/>
</dbReference>